<dbReference type="InterPro" id="IPR020846">
    <property type="entry name" value="MFS_dom"/>
</dbReference>
<feature type="transmembrane region" description="Helical" evidence="6">
    <location>
        <begin position="81"/>
        <end position="99"/>
    </location>
</feature>
<dbReference type="PROSITE" id="PS50850">
    <property type="entry name" value="MFS"/>
    <property type="match status" value="1"/>
</dbReference>
<dbReference type="RefSeq" id="WP_179491201.1">
    <property type="nucleotide sequence ID" value="NZ_JACCBV010000001.1"/>
</dbReference>
<accession>A0A7Y9GQL9</accession>
<dbReference type="PRINTS" id="PR01036">
    <property type="entry name" value="TCRTETB"/>
</dbReference>
<dbReference type="GO" id="GO:0022857">
    <property type="term" value="F:transmembrane transporter activity"/>
    <property type="evidence" value="ECO:0007669"/>
    <property type="project" value="InterPro"/>
</dbReference>
<dbReference type="Gene3D" id="1.20.1250.20">
    <property type="entry name" value="MFS general substrate transporter like domains"/>
    <property type="match status" value="1"/>
</dbReference>
<feature type="domain" description="Major facilitator superfamily (MFS) profile" evidence="7">
    <location>
        <begin position="15"/>
        <end position="443"/>
    </location>
</feature>
<evidence type="ECO:0000313" key="9">
    <source>
        <dbReference type="Proteomes" id="UP000576969"/>
    </source>
</evidence>
<feature type="transmembrane region" description="Helical" evidence="6">
    <location>
        <begin position="105"/>
        <end position="128"/>
    </location>
</feature>
<evidence type="ECO:0000259" key="7">
    <source>
        <dbReference type="PROSITE" id="PS50850"/>
    </source>
</evidence>
<gene>
    <name evidence="8" type="ORF">BJ991_002942</name>
</gene>
<keyword evidence="4 6" id="KW-1133">Transmembrane helix</keyword>
<feature type="transmembrane region" description="Helical" evidence="6">
    <location>
        <begin position="140"/>
        <end position="162"/>
    </location>
</feature>
<evidence type="ECO:0000256" key="6">
    <source>
        <dbReference type="SAM" id="Phobius"/>
    </source>
</evidence>
<reference evidence="8 9" key="1">
    <citation type="submission" date="2020-07" db="EMBL/GenBank/DDBJ databases">
        <title>Sequencing the genomes of 1000 actinobacteria strains.</title>
        <authorList>
            <person name="Klenk H.-P."/>
        </authorList>
    </citation>
    <scope>NUCLEOTIDE SEQUENCE [LARGE SCALE GENOMIC DNA]</scope>
    <source>
        <strain evidence="8 9">DSM 24662</strain>
    </source>
</reference>
<dbReference type="GO" id="GO:0005886">
    <property type="term" value="C:plasma membrane"/>
    <property type="evidence" value="ECO:0007669"/>
    <property type="project" value="UniProtKB-SubCell"/>
</dbReference>
<sequence length="527" mass="54277">MTGDAVAPAKLNRRLAILLAMAMFVLVVDTSIMNVSISAVVRDLDTTASGVQGAIALEALVSAAFILIGGKVGDLIGRKRAYAFGLVGYAIGAIAMTLAQGLTAIIVFWALIGGIGASLLLPAMQSLIHGNFAGDHQKRVYALVGAAAAIAAAVGPLLGGVITTFLSWRVGFLLEAVIIAVVLIGLPLVRDVPYTGDRSIDLVGAALSVIGMGGVVLGVLVWQEGGGYVGLIIGLGVVALGGLAMWLRSRHRAGKPVLLDPDLFRSKLFRRGVTGQLLQQIALGGTMIVLPLYLQMVLEYNALLAGLSIAPLSLSMFAVAIVAGRRAKGRPANLILVGFVLAAAGLVILEPIIPIATSGWFLTVPLVIAGSGLGLLVSQLNNYTLSPVSDERVSEAAGVNSAAGSFGLSFGLAFAGAIMLAMLSASFTSLAAQSEVLTAQEQQRVAAVLEDDAQLVSNTALTELLEDAAPEAAEEIIRINTQARPLALQIALLVPILSAGIGIVNGLRMRRLPDPRASEGAEGMLLG</sequence>
<feature type="transmembrane region" description="Helical" evidence="6">
    <location>
        <begin position="359"/>
        <end position="378"/>
    </location>
</feature>
<feature type="transmembrane region" description="Helical" evidence="6">
    <location>
        <begin position="334"/>
        <end position="353"/>
    </location>
</feature>
<protein>
    <submittedName>
        <fullName evidence="8">EmrB/QacA subfamily drug resistance transporter</fullName>
    </submittedName>
</protein>
<dbReference type="SUPFAM" id="SSF103473">
    <property type="entry name" value="MFS general substrate transporter"/>
    <property type="match status" value="1"/>
</dbReference>
<keyword evidence="9" id="KW-1185">Reference proteome</keyword>
<feature type="transmembrane region" description="Helical" evidence="6">
    <location>
        <begin position="268"/>
        <end position="294"/>
    </location>
</feature>
<dbReference type="CDD" id="cd17321">
    <property type="entry name" value="MFS_MMR_MDR_like"/>
    <property type="match status" value="1"/>
</dbReference>
<comment type="subcellular location">
    <subcellularLocation>
        <location evidence="1">Cell membrane</location>
        <topology evidence="1">Multi-pass membrane protein</topology>
    </subcellularLocation>
</comment>
<dbReference type="Gene3D" id="1.20.1720.10">
    <property type="entry name" value="Multidrug resistance protein D"/>
    <property type="match status" value="1"/>
</dbReference>
<feature type="transmembrane region" description="Helical" evidence="6">
    <location>
        <begin position="228"/>
        <end position="247"/>
    </location>
</feature>
<evidence type="ECO:0000256" key="2">
    <source>
        <dbReference type="ARBA" id="ARBA00022448"/>
    </source>
</evidence>
<evidence type="ECO:0000313" key="8">
    <source>
        <dbReference type="EMBL" id="NYE20914.1"/>
    </source>
</evidence>
<feature type="transmembrane region" description="Helical" evidence="6">
    <location>
        <begin position="49"/>
        <end position="69"/>
    </location>
</feature>
<feature type="transmembrane region" description="Helical" evidence="6">
    <location>
        <begin position="168"/>
        <end position="189"/>
    </location>
</feature>
<dbReference type="InterPro" id="IPR036259">
    <property type="entry name" value="MFS_trans_sf"/>
</dbReference>
<dbReference type="PANTHER" id="PTHR42718:SF9">
    <property type="entry name" value="MAJOR FACILITATOR SUPERFAMILY MULTIDRUG TRANSPORTER MFSC"/>
    <property type="match status" value="1"/>
</dbReference>
<feature type="transmembrane region" description="Helical" evidence="6">
    <location>
        <begin position="399"/>
        <end position="423"/>
    </location>
</feature>
<dbReference type="AlphaFoldDB" id="A0A7Y9GQL9"/>
<feature type="transmembrane region" description="Helical" evidence="6">
    <location>
        <begin position="15"/>
        <end position="37"/>
    </location>
</feature>
<evidence type="ECO:0000256" key="5">
    <source>
        <dbReference type="ARBA" id="ARBA00023136"/>
    </source>
</evidence>
<dbReference type="EMBL" id="JACCBV010000001">
    <property type="protein sequence ID" value="NYE20914.1"/>
    <property type="molecule type" value="Genomic_DNA"/>
</dbReference>
<dbReference type="PANTHER" id="PTHR42718">
    <property type="entry name" value="MAJOR FACILITATOR SUPERFAMILY MULTIDRUG TRANSPORTER MFSC"/>
    <property type="match status" value="1"/>
</dbReference>
<evidence type="ECO:0000256" key="4">
    <source>
        <dbReference type="ARBA" id="ARBA00022989"/>
    </source>
</evidence>
<keyword evidence="2" id="KW-0813">Transport</keyword>
<dbReference type="InterPro" id="IPR011701">
    <property type="entry name" value="MFS"/>
</dbReference>
<comment type="caution">
    <text evidence="8">The sequence shown here is derived from an EMBL/GenBank/DDBJ whole genome shotgun (WGS) entry which is preliminary data.</text>
</comment>
<evidence type="ECO:0000256" key="3">
    <source>
        <dbReference type="ARBA" id="ARBA00022692"/>
    </source>
</evidence>
<dbReference type="Pfam" id="PF07690">
    <property type="entry name" value="MFS_1"/>
    <property type="match status" value="1"/>
</dbReference>
<feature type="transmembrane region" description="Helical" evidence="6">
    <location>
        <begin position="486"/>
        <end position="507"/>
    </location>
</feature>
<feature type="transmembrane region" description="Helical" evidence="6">
    <location>
        <begin position="201"/>
        <end position="222"/>
    </location>
</feature>
<proteinExistence type="predicted"/>
<evidence type="ECO:0000256" key="1">
    <source>
        <dbReference type="ARBA" id="ARBA00004651"/>
    </source>
</evidence>
<keyword evidence="5 6" id="KW-0472">Membrane</keyword>
<name>A0A7Y9GQL9_9MICO</name>
<organism evidence="8 9">
    <name type="scientific">Microbacterium immunditiarum</name>
    <dbReference type="NCBI Taxonomy" id="337480"/>
    <lineage>
        <taxon>Bacteria</taxon>
        <taxon>Bacillati</taxon>
        <taxon>Actinomycetota</taxon>
        <taxon>Actinomycetes</taxon>
        <taxon>Micrococcales</taxon>
        <taxon>Microbacteriaceae</taxon>
        <taxon>Microbacterium</taxon>
    </lineage>
</organism>
<feature type="transmembrane region" description="Helical" evidence="6">
    <location>
        <begin position="300"/>
        <end position="322"/>
    </location>
</feature>
<dbReference type="Proteomes" id="UP000576969">
    <property type="component" value="Unassembled WGS sequence"/>
</dbReference>
<keyword evidence="3 6" id="KW-0812">Transmembrane</keyword>